<protein>
    <submittedName>
        <fullName evidence="2">Uncharacterized protein</fullName>
    </submittedName>
</protein>
<organism evidence="2 3">
    <name type="scientific">Calycomorphotria hydatis</name>
    <dbReference type="NCBI Taxonomy" id="2528027"/>
    <lineage>
        <taxon>Bacteria</taxon>
        <taxon>Pseudomonadati</taxon>
        <taxon>Planctomycetota</taxon>
        <taxon>Planctomycetia</taxon>
        <taxon>Planctomycetales</taxon>
        <taxon>Planctomycetaceae</taxon>
        <taxon>Calycomorphotria</taxon>
    </lineage>
</organism>
<feature type="transmembrane region" description="Helical" evidence="1">
    <location>
        <begin position="40"/>
        <end position="59"/>
    </location>
</feature>
<name>A0A517TET1_9PLAN</name>
<dbReference type="AlphaFoldDB" id="A0A517TET1"/>
<dbReference type="Proteomes" id="UP000319976">
    <property type="component" value="Chromosome"/>
</dbReference>
<keyword evidence="3" id="KW-1185">Reference proteome</keyword>
<dbReference type="KEGG" id="chya:V22_41530"/>
<evidence type="ECO:0000313" key="2">
    <source>
        <dbReference type="EMBL" id="QDT66881.1"/>
    </source>
</evidence>
<feature type="transmembrane region" description="Helical" evidence="1">
    <location>
        <begin position="6"/>
        <end position="28"/>
    </location>
</feature>
<evidence type="ECO:0000256" key="1">
    <source>
        <dbReference type="SAM" id="Phobius"/>
    </source>
</evidence>
<keyword evidence="1" id="KW-0812">Transmembrane</keyword>
<sequence>MLTFLLSTLAVTSVVILVLVLVAAFSFWRKMPWASRKMRCLLLSLALLIPVGGITAMAIEPQFSQSGTCMRENLPEGVPEIFQLAPPESAMYVLYFKGLHHETYFSRLSREEFEKWRDKHQLEKDNGKLSKRPKFGTYLQKVPRAANAVYVPAGTGDEIPPYRVLYYESGPLLLYESPAK</sequence>
<gene>
    <name evidence="2" type="ORF">V22_41530</name>
</gene>
<dbReference type="EMBL" id="CP036316">
    <property type="protein sequence ID" value="QDT66881.1"/>
    <property type="molecule type" value="Genomic_DNA"/>
</dbReference>
<dbReference type="RefSeq" id="WP_145266372.1">
    <property type="nucleotide sequence ID" value="NZ_CP036316.1"/>
</dbReference>
<proteinExistence type="predicted"/>
<reference evidence="2 3" key="1">
    <citation type="submission" date="2019-02" db="EMBL/GenBank/DDBJ databases">
        <title>Deep-cultivation of Planctomycetes and their phenomic and genomic characterization uncovers novel biology.</title>
        <authorList>
            <person name="Wiegand S."/>
            <person name="Jogler M."/>
            <person name="Boedeker C."/>
            <person name="Pinto D."/>
            <person name="Vollmers J."/>
            <person name="Rivas-Marin E."/>
            <person name="Kohn T."/>
            <person name="Peeters S.H."/>
            <person name="Heuer A."/>
            <person name="Rast P."/>
            <person name="Oberbeckmann S."/>
            <person name="Bunk B."/>
            <person name="Jeske O."/>
            <person name="Meyerdierks A."/>
            <person name="Storesund J.E."/>
            <person name="Kallscheuer N."/>
            <person name="Luecker S."/>
            <person name="Lage O.M."/>
            <person name="Pohl T."/>
            <person name="Merkel B.J."/>
            <person name="Hornburger P."/>
            <person name="Mueller R.-W."/>
            <person name="Bruemmer F."/>
            <person name="Labrenz M."/>
            <person name="Spormann A.M."/>
            <person name="Op den Camp H."/>
            <person name="Overmann J."/>
            <person name="Amann R."/>
            <person name="Jetten M.S.M."/>
            <person name="Mascher T."/>
            <person name="Medema M.H."/>
            <person name="Devos D.P."/>
            <person name="Kaster A.-K."/>
            <person name="Ovreas L."/>
            <person name="Rohde M."/>
            <person name="Galperin M.Y."/>
            <person name="Jogler C."/>
        </authorList>
    </citation>
    <scope>NUCLEOTIDE SEQUENCE [LARGE SCALE GENOMIC DNA]</scope>
    <source>
        <strain evidence="2 3">V22</strain>
    </source>
</reference>
<evidence type="ECO:0000313" key="3">
    <source>
        <dbReference type="Proteomes" id="UP000319976"/>
    </source>
</evidence>
<keyword evidence="1" id="KW-0472">Membrane</keyword>
<accession>A0A517TET1</accession>
<keyword evidence="1" id="KW-1133">Transmembrane helix</keyword>